<comment type="similarity">
    <text evidence="1">Belongs to the 4-hydroxybenzoyl-CoA thioesterase family.</text>
</comment>
<evidence type="ECO:0000256" key="1">
    <source>
        <dbReference type="ARBA" id="ARBA00005953"/>
    </source>
</evidence>
<protein>
    <submittedName>
        <fullName evidence="3">Tol-pal system-associated acyl-CoA thioesterase</fullName>
    </submittedName>
</protein>
<dbReference type="OrthoDB" id="9808429at2"/>
<name>A0A5C8P9F0_9HYPH</name>
<dbReference type="Pfam" id="PF13279">
    <property type="entry name" value="4HBT_2"/>
    <property type="match status" value="1"/>
</dbReference>
<dbReference type="InterPro" id="IPR029069">
    <property type="entry name" value="HotDog_dom_sf"/>
</dbReference>
<gene>
    <name evidence="3" type="primary">ybgC</name>
    <name evidence="3" type="ORF">FHP25_34745</name>
</gene>
<comment type="caution">
    <text evidence="3">The sequence shown here is derived from an EMBL/GenBank/DDBJ whole genome shotgun (WGS) entry which is preliminary data.</text>
</comment>
<keyword evidence="4" id="KW-1185">Reference proteome</keyword>
<dbReference type="GO" id="GO:0047617">
    <property type="term" value="F:fatty acyl-CoA hydrolase activity"/>
    <property type="evidence" value="ECO:0007669"/>
    <property type="project" value="TreeGrafter"/>
</dbReference>
<dbReference type="InterPro" id="IPR006684">
    <property type="entry name" value="YbgC/YbaW"/>
</dbReference>
<dbReference type="NCBIfam" id="TIGR02799">
    <property type="entry name" value="thio_ybgC"/>
    <property type="match status" value="1"/>
</dbReference>
<dbReference type="PANTHER" id="PTHR31793">
    <property type="entry name" value="4-HYDROXYBENZOYL-COA THIOESTERASE FAMILY MEMBER"/>
    <property type="match status" value="1"/>
</dbReference>
<proteinExistence type="inferred from homology"/>
<dbReference type="FunFam" id="3.10.129.10:FF:000004">
    <property type="entry name" value="Tol-pal system-associated acyl-CoA thioesterase"/>
    <property type="match status" value="1"/>
</dbReference>
<dbReference type="SUPFAM" id="SSF54637">
    <property type="entry name" value="Thioesterase/thiol ester dehydrase-isomerase"/>
    <property type="match status" value="1"/>
</dbReference>
<dbReference type="PIRSF" id="PIRSF003230">
    <property type="entry name" value="YbgC"/>
    <property type="match status" value="1"/>
</dbReference>
<organism evidence="3 4">
    <name type="scientific">Vineibacter terrae</name>
    <dbReference type="NCBI Taxonomy" id="2586908"/>
    <lineage>
        <taxon>Bacteria</taxon>
        <taxon>Pseudomonadati</taxon>
        <taxon>Pseudomonadota</taxon>
        <taxon>Alphaproteobacteria</taxon>
        <taxon>Hyphomicrobiales</taxon>
        <taxon>Vineibacter</taxon>
    </lineage>
</organism>
<dbReference type="InterPro" id="IPR014166">
    <property type="entry name" value="Tol-Pal_acyl-CoA_thioesterase"/>
</dbReference>
<dbReference type="NCBIfam" id="TIGR00051">
    <property type="entry name" value="YbgC/FadM family acyl-CoA thioesterase"/>
    <property type="match status" value="1"/>
</dbReference>
<evidence type="ECO:0000313" key="4">
    <source>
        <dbReference type="Proteomes" id="UP000321638"/>
    </source>
</evidence>
<dbReference type="Proteomes" id="UP000321638">
    <property type="component" value="Unassembled WGS sequence"/>
</dbReference>
<dbReference type="InterPro" id="IPR050563">
    <property type="entry name" value="4-hydroxybenzoyl-CoA_TE"/>
</dbReference>
<dbReference type="PROSITE" id="PS01328">
    <property type="entry name" value="4HBCOA_THIOESTERASE"/>
    <property type="match status" value="1"/>
</dbReference>
<keyword evidence="2" id="KW-0378">Hydrolase</keyword>
<reference evidence="3 4" key="1">
    <citation type="submission" date="2019-06" db="EMBL/GenBank/DDBJ databases">
        <title>New taxonomy in bacterial strain CC-CFT640, isolated from vineyard.</title>
        <authorList>
            <person name="Lin S.-Y."/>
            <person name="Tsai C.-F."/>
            <person name="Young C.-C."/>
        </authorList>
    </citation>
    <scope>NUCLEOTIDE SEQUENCE [LARGE SCALE GENOMIC DNA]</scope>
    <source>
        <strain evidence="3 4">CC-CFT640</strain>
    </source>
</reference>
<accession>A0A5C8P9F0</accession>
<sequence length="159" mass="16854">MRGPAPVSPPVPPANVLPAHVLPVRVYYEDTDAGGIVYHANYLRFMERGRTEMLRVVGHDLAAQRQAQGINWTVSRLAIRYLKPARLDEALEVVTQVAALRGASVDLVQQVRRADGGGTGALLSDATLTLACMGADGRPVRLPADVRAALAVAPARGGA</sequence>
<evidence type="ECO:0000313" key="3">
    <source>
        <dbReference type="EMBL" id="TXL70393.1"/>
    </source>
</evidence>
<dbReference type="EMBL" id="VDUZ01000060">
    <property type="protein sequence ID" value="TXL70393.1"/>
    <property type="molecule type" value="Genomic_DNA"/>
</dbReference>
<evidence type="ECO:0000256" key="2">
    <source>
        <dbReference type="ARBA" id="ARBA00022801"/>
    </source>
</evidence>
<dbReference type="RefSeq" id="WP_147851605.1">
    <property type="nucleotide sequence ID" value="NZ_VDUZ01000060.1"/>
</dbReference>
<dbReference type="AlphaFoldDB" id="A0A5C8P9F0"/>
<dbReference type="InterPro" id="IPR008272">
    <property type="entry name" value="HB-CoA_thioesterase_AS"/>
</dbReference>
<dbReference type="Gene3D" id="3.10.129.10">
    <property type="entry name" value="Hotdog Thioesterase"/>
    <property type="match status" value="1"/>
</dbReference>
<dbReference type="CDD" id="cd00586">
    <property type="entry name" value="4HBT"/>
    <property type="match status" value="1"/>
</dbReference>
<dbReference type="PANTHER" id="PTHR31793:SF37">
    <property type="entry name" value="ACYL-COA THIOESTER HYDROLASE YBGC"/>
    <property type="match status" value="1"/>
</dbReference>